<name>A0A0C3JSC3_BACIU</name>
<proteinExistence type="predicted"/>
<organism evidence="1 2">
    <name type="scientific">Bacillus subtilis</name>
    <dbReference type="NCBI Taxonomy" id="1423"/>
    <lineage>
        <taxon>Bacteria</taxon>
        <taxon>Bacillati</taxon>
        <taxon>Bacillota</taxon>
        <taxon>Bacilli</taxon>
        <taxon>Bacillales</taxon>
        <taxon>Bacillaceae</taxon>
        <taxon>Bacillus</taxon>
    </lineage>
</organism>
<protein>
    <submittedName>
        <fullName evidence="1">YpbS</fullName>
    </submittedName>
</protein>
<evidence type="ECO:0000313" key="2">
    <source>
        <dbReference type="Proteomes" id="UP000032247"/>
    </source>
</evidence>
<dbReference type="EMBL" id="JXBC01000003">
    <property type="protein sequence ID" value="KIU11325.1"/>
    <property type="molecule type" value="Genomic_DNA"/>
</dbReference>
<dbReference type="PATRIC" id="fig|1423.173.peg.1975"/>
<dbReference type="STRING" id="483913.AN935_10710"/>
<evidence type="ECO:0000313" key="1">
    <source>
        <dbReference type="EMBL" id="KIU11325.1"/>
    </source>
</evidence>
<sequence length="85" mass="9871">MSEVHKAISAHSSKQHEHIKAFMRLENMRELAIEEAIAKCKNDEPYTTDAINEITEQMNQLAKKGIVPTRRLVSKEMVREYVSRM</sequence>
<dbReference type="Proteomes" id="UP000032247">
    <property type="component" value="Unassembled WGS sequence"/>
</dbReference>
<gene>
    <name evidence="1" type="ORF">SC09_Contig24orf00267</name>
</gene>
<dbReference type="AlphaFoldDB" id="A0A0C3JSC3"/>
<reference evidence="1 2" key="1">
    <citation type="submission" date="2014-12" db="EMBL/GenBank/DDBJ databases">
        <title>Comparative genome analysis of Bacillus coagulans HM-08, Clostridium butyricum HM-68, Bacillus subtilis HM-66 and Bacillus licheniformis BL-09.</title>
        <authorList>
            <person name="Zhang H."/>
        </authorList>
    </citation>
    <scope>NUCLEOTIDE SEQUENCE [LARGE SCALE GENOMIC DNA]</scope>
    <source>
        <strain evidence="1 2">HM-66</strain>
    </source>
</reference>
<accession>A0A0C3JSC3</accession>
<dbReference type="RefSeq" id="WP_041053144.1">
    <property type="nucleotide sequence ID" value="NZ_CP035402.1"/>
</dbReference>
<dbReference type="InterPro" id="IPR019688">
    <property type="entry name" value="DUF2533"/>
</dbReference>
<dbReference type="Pfam" id="PF10752">
    <property type="entry name" value="DUF2533"/>
    <property type="match status" value="1"/>
</dbReference>
<comment type="caution">
    <text evidence="1">The sequence shown here is derived from an EMBL/GenBank/DDBJ whole genome shotgun (WGS) entry which is preliminary data.</text>
</comment>